<reference evidence="2 3" key="1">
    <citation type="submission" date="2016-11" db="EMBL/GenBank/DDBJ databases">
        <title>The macronuclear genome of Stentor coeruleus: a giant cell with tiny introns.</title>
        <authorList>
            <person name="Slabodnick M."/>
            <person name="Ruby J.G."/>
            <person name="Reiff S.B."/>
            <person name="Swart E.C."/>
            <person name="Gosai S."/>
            <person name="Prabakaran S."/>
            <person name="Witkowska E."/>
            <person name="Larue G.E."/>
            <person name="Fisher S."/>
            <person name="Freeman R.M."/>
            <person name="Gunawardena J."/>
            <person name="Chu W."/>
            <person name="Stover N.A."/>
            <person name="Gregory B.D."/>
            <person name="Nowacki M."/>
            <person name="Derisi J."/>
            <person name="Roy S.W."/>
            <person name="Marshall W.F."/>
            <person name="Sood P."/>
        </authorList>
    </citation>
    <scope>NUCLEOTIDE SEQUENCE [LARGE SCALE GENOMIC DNA]</scope>
    <source>
        <strain evidence="2">WM001</strain>
    </source>
</reference>
<protein>
    <submittedName>
        <fullName evidence="2">Uncharacterized protein</fullName>
    </submittedName>
</protein>
<sequence length="108" mass="12232">MAYGYKTTNSSSFEKKRQDNQVYEEKTGLEKIKLENKVLIPLPSARIKNLSLVKDAKIGYPEDYMETFGLLKAGTLYSGKSVHPKSARKPMVKKSESYPILVSDKLED</sequence>
<comment type="caution">
    <text evidence="2">The sequence shown here is derived from an EMBL/GenBank/DDBJ whole genome shotgun (WGS) entry which is preliminary data.</text>
</comment>
<feature type="region of interest" description="Disordered" evidence="1">
    <location>
        <begin position="1"/>
        <end position="20"/>
    </location>
</feature>
<keyword evidence="3" id="KW-1185">Reference proteome</keyword>
<gene>
    <name evidence="2" type="ORF">SteCoe_26422</name>
</gene>
<name>A0A1R2BCW7_9CILI</name>
<feature type="compositionally biased region" description="Polar residues" evidence="1">
    <location>
        <begin position="1"/>
        <end position="12"/>
    </location>
</feature>
<organism evidence="2 3">
    <name type="scientific">Stentor coeruleus</name>
    <dbReference type="NCBI Taxonomy" id="5963"/>
    <lineage>
        <taxon>Eukaryota</taxon>
        <taxon>Sar</taxon>
        <taxon>Alveolata</taxon>
        <taxon>Ciliophora</taxon>
        <taxon>Postciliodesmatophora</taxon>
        <taxon>Heterotrichea</taxon>
        <taxon>Heterotrichida</taxon>
        <taxon>Stentoridae</taxon>
        <taxon>Stentor</taxon>
    </lineage>
</organism>
<dbReference type="AlphaFoldDB" id="A0A1R2BCW7"/>
<accession>A0A1R2BCW7</accession>
<dbReference type="Proteomes" id="UP000187209">
    <property type="component" value="Unassembled WGS sequence"/>
</dbReference>
<dbReference type="EMBL" id="MPUH01000740">
    <property type="protein sequence ID" value="OMJ74604.1"/>
    <property type="molecule type" value="Genomic_DNA"/>
</dbReference>
<evidence type="ECO:0000313" key="3">
    <source>
        <dbReference type="Proteomes" id="UP000187209"/>
    </source>
</evidence>
<evidence type="ECO:0000313" key="2">
    <source>
        <dbReference type="EMBL" id="OMJ74604.1"/>
    </source>
</evidence>
<evidence type="ECO:0000256" key="1">
    <source>
        <dbReference type="SAM" id="MobiDB-lite"/>
    </source>
</evidence>
<proteinExistence type="predicted"/>